<dbReference type="EMBL" id="NBSK02000001">
    <property type="protein sequence ID" value="KAJ0225167.1"/>
    <property type="molecule type" value="Genomic_DNA"/>
</dbReference>
<dbReference type="Gene3D" id="1.50.10.130">
    <property type="entry name" value="Terpene synthase, N-terminal domain"/>
    <property type="match status" value="1"/>
</dbReference>
<comment type="function">
    <text evidence="4">Involved in sesquiterpene lactone biosynthesis. Produces exclusively (+)-germacrene A.</text>
</comment>
<dbReference type="CDD" id="cd00684">
    <property type="entry name" value="Terpene_cyclase_plant_C1"/>
    <property type="match status" value="1"/>
</dbReference>
<comment type="catalytic activity">
    <reaction evidence="3">
        <text>(2E,6E)-farnesyl diphosphate = (+)-(R)-germacrene A + diphosphate</text>
        <dbReference type="Rhea" id="RHEA:12516"/>
        <dbReference type="ChEBI" id="CHEBI:33019"/>
        <dbReference type="ChEBI" id="CHEBI:41595"/>
        <dbReference type="ChEBI" id="CHEBI:175763"/>
        <dbReference type="EC" id="4.2.3.23"/>
    </reaction>
</comment>
<protein>
    <submittedName>
        <fullName evidence="7">Uncharacterized protein</fullName>
    </submittedName>
</protein>
<gene>
    <name evidence="7" type="ORF">LSAT_V11C100048970</name>
</gene>
<evidence type="ECO:0000256" key="3">
    <source>
        <dbReference type="ARBA" id="ARBA00052489"/>
    </source>
</evidence>
<feature type="domain" description="Terpene synthase metal-binding" evidence="6">
    <location>
        <begin position="280"/>
        <end position="519"/>
    </location>
</feature>
<dbReference type="InterPro" id="IPR001906">
    <property type="entry name" value="Terpene_synth_N"/>
</dbReference>
<dbReference type="FunFam" id="1.50.10.130:FF:000001">
    <property type="entry name" value="Isoprene synthase, chloroplastic"/>
    <property type="match status" value="1"/>
</dbReference>
<dbReference type="SFLD" id="SFLDG01019">
    <property type="entry name" value="Terpene_Cyclase_Like_1_C_Termi"/>
    <property type="match status" value="1"/>
</dbReference>
<dbReference type="AlphaFoldDB" id="A0A9R1XXQ1"/>
<dbReference type="GO" id="GO:0034005">
    <property type="term" value="F:germacrene-A synthase activity"/>
    <property type="evidence" value="ECO:0007669"/>
    <property type="project" value="UniProtKB-EC"/>
</dbReference>
<dbReference type="Pfam" id="PF01397">
    <property type="entry name" value="Terpene_synth"/>
    <property type="match status" value="1"/>
</dbReference>
<dbReference type="Gene3D" id="1.10.600.10">
    <property type="entry name" value="Farnesyl Diphosphate Synthase"/>
    <property type="match status" value="1"/>
</dbReference>
<evidence type="ECO:0000313" key="7">
    <source>
        <dbReference type="EMBL" id="KAJ0225167.1"/>
    </source>
</evidence>
<dbReference type="PANTHER" id="PTHR31225">
    <property type="entry name" value="OS04G0344100 PROTEIN-RELATED"/>
    <property type="match status" value="1"/>
</dbReference>
<dbReference type="InterPro" id="IPR005630">
    <property type="entry name" value="Terpene_synthase_metal-bd"/>
</dbReference>
<keyword evidence="8" id="KW-1185">Reference proteome</keyword>
<dbReference type="InterPro" id="IPR034741">
    <property type="entry name" value="Terpene_cyclase-like_1_C"/>
</dbReference>
<proteinExistence type="predicted"/>
<dbReference type="SUPFAM" id="SSF48576">
    <property type="entry name" value="Terpenoid synthases"/>
    <property type="match status" value="1"/>
</dbReference>
<accession>A0A9R1XXQ1</accession>
<dbReference type="InterPro" id="IPR008930">
    <property type="entry name" value="Terpenoid_cyclase/PrenylTrfase"/>
</dbReference>
<dbReference type="GO" id="GO:0010333">
    <property type="term" value="F:terpene synthase activity"/>
    <property type="evidence" value="ECO:0000318"/>
    <property type="project" value="GO_Central"/>
</dbReference>
<dbReference type="SFLD" id="SFLDS00005">
    <property type="entry name" value="Isoprenoid_Synthase_Type_I"/>
    <property type="match status" value="1"/>
</dbReference>
<evidence type="ECO:0000259" key="5">
    <source>
        <dbReference type="Pfam" id="PF01397"/>
    </source>
</evidence>
<dbReference type="FunFam" id="1.10.600.10:FF:000007">
    <property type="entry name" value="Isoprene synthase, chloroplastic"/>
    <property type="match status" value="1"/>
</dbReference>
<evidence type="ECO:0000259" key="6">
    <source>
        <dbReference type="Pfam" id="PF03936"/>
    </source>
</evidence>
<evidence type="ECO:0000313" key="8">
    <source>
        <dbReference type="Proteomes" id="UP000235145"/>
    </source>
</evidence>
<dbReference type="Proteomes" id="UP000235145">
    <property type="component" value="Unassembled WGS sequence"/>
</dbReference>
<feature type="domain" description="Terpene synthase N-terminal" evidence="5">
    <location>
        <begin position="48"/>
        <end position="223"/>
    </location>
</feature>
<dbReference type="GO" id="GO:0000287">
    <property type="term" value="F:magnesium ion binding"/>
    <property type="evidence" value="ECO:0007669"/>
    <property type="project" value="InterPro"/>
</dbReference>
<dbReference type="InterPro" id="IPR008949">
    <property type="entry name" value="Isoprenoid_synthase_dom_sf"/>
</dbReference>
<evidence type="ECO:0000256" key="4">
    <source>
        <dbReference type="ARBA" id="ARBA00054370"/>
    </source>
</evidence>
<dbReference type="InterPro" id="IPR050148">
    <property type="entry name" value="Terpene_synthase-like"/>
</dbReference>
<dbReference type="SUPFAM" id="SSF48239">
    <property type="entry name" value="Terpenoid cyclases/Protein prenyltransferases"/>
    <property type="match status" value="1"/>
</dbReference>
<organism evidence="7 8">
    <name type="scientific">Lactuca sativa</name>
    <name type="common">Garden lettuce</name>
    <dbReference type="NCBI Taxonomy" id="4236"/>
    <lineage>
        <taxon>Eukaryota</taxon>
        <taxon>Viridiplantae</taxon>
        <taxon>Streptophyta</taxon>
        <taxon>Embryophyta</taxon>
        <taxon>Tracheophyta</taxon>
        <taxon>Spermatophyta</taxon>
        <taxon>Magnoliopsida</taxon>
        <taxon>eudicotyledons</taxon>
        <taxon>Gunneridae</taxon>
        <taxon>Pentapetalae</taxon>
        <taxon>asterids</taxon>
        <taxon>campanulids</taxon>
        <taxon>Asterales</taxon>
        <taxon>Asteraceae</taxon>
        <taxon>Cichorioideae</taxon>
        <taxon>Cichorieae</taxon>
        <taxon>Lactucinae</taxon>
        <taxon>Lactuca</taxon>
    </lineage>
</organism>
<sequence length="577" mass="67309">MGQTCKGFTKASIHLQEMATLECNITLKENYKNTTNPVRPYVNFPPSIWGDRLLSLTVNHSELHTYAIAMEQPKEELKSLIINPNMDSNEKLRLINSVYRLGLRYLFEEEIECQLDKLFTELKMEDYDEADLYTISINFQVFRQHGYKLSCDVFNKFKDSGSGKFKEYITTDVRGMLSLYEATQMCIRGESILDEAMAFTEAQLMGVVDTLEGNLLQQVKHALRSPSHRGVQMVETRLYFSNYKEECSTYDSLLKLANAHFNYLQLLHKEELSTFIKWVKDMNFQKITPYARDRAPELYLWAVGIFLEPHYSQARITISKMAQLVLVLDDIYDAYGTIEELRLLTDAINRWEIIAMEQLPEYIKPLYKIILNELTEVQKQLPKEGRENRVKASKQAFQELARGYHQEAEWRYSKHVPSYQEYMKNGLITSTYNVFSTYSLMNMDEINSEEALGWYKTHPNILEATKLLGRLYNDVTTFQFEGERAQEVESVHTYMKTFGLPENVAVEELKKMIENAWKDINKECLKPTEVTMGLVAPVLNLARITDMVYRYNDRFTFPEETTVEYVTLLVITSVPMY</sequence>
<dbReference type="GO" id="GO:0046246">
    <property type="term" value="P:terpene biosynthetic process"/>
    <property type="evidence" value="ECO:0000318"/>
    <property type="project" value="GO_Central"/>
</dbReference>
<name>A0A9R1XXQ1_LACSA</name>
<dbReference type="InterPro" id="IPR044814">
    <property type="entry name" value="Terpene_cyclase_plant_C1"/>
</dbReference>
<dbReference type="InterPro" id="IPR036965">
    <property type="entry name" value="Terpene_synth_N_sf"/>
</dbReference>
<evidence type="ECO:0000256" key="2">
    <source>
        <dbReference type="ARBA" id="ARBA00022723"/>
    </source>
</evidence>
<dbReference type="GO" id="GO:0016102">
    <property type="term" value="P:diterpenoid biosynthetic process"/>
    <property type="evidence" value="ECO:0007669"/>
    <property type="project" value="InterPro"/>
</dbReference>
<dbReference type="PANTHER" id="PTHR31225:SF254">
    <property type="entry name" value="LYASE"/>
    <property type="match status" value="1"/>
</dbReference>
<dbReference type="Pfam" id="PF03936">
    <property type="entry name" value="Terpene_synth_C"/>
    <property type="match status" value="1"/>
</dbReference>
<keyword evidence="2" id="KW-0479">Metal-binding</keyword>
<reference evidence="7 8" key="1">
    <citation type="journal article" date="2017" name="Nat. Commun.">
        <title>Genome assembly with in vitro proximity ligation data and whole-genome triplication in lettuce.</title>
        <authorList>
            <person name="Reyes-Chin-Wo S."/>
            <person name="Wang Z."/>
            <person name="Yang X."/>
            <person name="Kozik A."/>
            <person name="Arikit S."/>
            <person name="Song C."/>
            <person name="Xia L."/>
            <person name="Froenicke L."/>
            <person name="Lavelle D.O."/>
            <person name="Truco M.J."/>
            <person name="Xia R."/>
            <person name="Zhu S."/>
            <person name="Xu C."/>
            <person name="Xu H."/>
            <person name="Xu X."/>
            <person name="Cox K."/>
            <person name="Korf I."/>
            <person name="Meyers B.C."/>
            <person name="Michelmore R.W."/>
        </authorList>
    </citation>
    <scope>NUCLEOTIDE SEQUENCE [LARGE SCALE GENOMIC DNA]</scope>
    <source>
        <strain evidence="8">cv. Salinas</strain>
        <tissue evidence="7">Seedlings</tissue>
    </source>
</reference>
<comment type="cofactor">
    <cofactor evidence="1">
        <name>Mg(2+)</name>
        <dbReference type="ChEBI" id="CHEBI:18420"/>
    </cofactor>
</comment>
<comment type="caution">
    <text evidence="7">The sequence shown here is derived from an EMBL/GenBank/DDBJ whole genome shotgun (WGS) entry which is preliminary data.</text>
</comment>
<evidence type="ECO:0000256" key="1">
    <source>
        <dbReference type="ARBA" id="ARBA00001946"/>
    </source>
</evidence>